<sequence length="228" mass="27729">MSSKQRFRLAEYYQQGPKYYHATFDHLTHKINQQGKKIPTALLKDVYLVDKYGKKIALRKANDFIDKKGRHIIADHLWVKFTKPWFDLPTELVKGDEIYFAAEVEQYKINRLDVLHKRDQIWLNAEKRSKQIYQRWSKYTETHKRKNFQLSLTKMKQKQREIIEKAKRDQKKQKLVDYTLNRIKNIKIAKISKTKSNFDRTQYNYSQFKRQGYKYSAWLAYRSMNYAK</sequence>
<dbReference type="EMBL" id="JBETVU010000013">
    <property type="protein sequence ID" value="MES5151051.1"/>
    <property type="molecule type" value="Genomic_DNA"/>
</dbReference>
<keyword evidence="2" id="KW-1185">Reference proteome</keyword>
<evidence type="ECO:0000313" key="1">
    <source>
        <dbReference type="EMBL" id="MES5151051.1"/>
    </source>
</evidence>
<protein>
    <submittedName>
        <fullName evidence="1">Uncharacterized protein</fullName>
    </submittedName>
</protein>
<gene>
    <name evidence="1" type="ORF">ABVC42_14560</name>
</gene>
<name>A0ABV2BDM5_9LACO</name>
<dbReference type="RefSeq" id="WP_353579856.1">
    <property type="nucleotide sequence ID" value="NZ_JBETVU010000013.1"/>
</dbReference>
<dbReference type="Proteomes" id="UP001434419">
    <property type="component" value="Unassembled WGS sequence"/>
</dbReference>
<organism evidence="1 2">
    <name type="scientific">Lactobacillus crispatus</name>
    <dbReference type="NCBI Taxonomy" id="47770"/>
    <lineage>
        <taxon>Bacteria</taxon>
        <taxon>Bacillati</taxon>
        <taxon>Bacillota</taxon>
        <taxon>Bacilli</taxon>
        <taxon>Lactobacillales</taxon>
        <taxon>Lactobacillaceae</taxon>
        <taxon>Lactobacillus</taxon>
    </lineage>
</organism>
<proteinExistence type="predicted"/>
<comment type="caution">
    <text evidence="1">The sequence shown here is derived from an EMBL/GenBank/DDBJ whole genome shotgun (WGS) entry which is preliminary data.</text>
</comment>
<accession>A0ABV2BDM5</accession>
<reference evidence="1" key="1">
    <citation type="submission" date="2024-06" db="EMBL/GenBank/DDBJ databases">
        <title>Vaginal Lactobacillus fatty acid response mechanisms reveal a metabolite-targeted strategy for bacterial vaginosis treatment.</title>
        <authorList>
            <person name="Zhu M."/>
            <person name="Blainey P.C."/>
            <person name="Bloom S.M."/>
            <person name="Kwon D.S."/>
        </authorList>
    </citation>
    <scope>NUCLEOTIDE SEQUENCE</scope>
    <source>
        <strain evidence="1">194_F1_1</strain>
    </source>
</reference>
<evidence type="ECO:0000313" key="2">
    <source>
        <dbReference type="Proteomes" id="UP001434419"/>
    </source>
</evidence>